<dbReference type="InterPro" id="IPR001305">
    <property type="entry name" value="HSP_DnaJ_Cys-rich_dom"/>
</dbReference>
<dbReference type="InterPro" id="IPR018253">
    <property type="entry name" value="DnaJ_domain_CS"/>
</dbReference>
<dbReference type="InterPro" id="IPR012724">
    <property type="entry name" value="DnaJ"/>
</dbReference>
<dbReference type="InterPro" id="IPR036410">
    <property type="entry name" value="HSP_DnaJ_Cys-rich_dom_sf"/>
</dbReference>
<keyword evidence="3 9" id="KW-0479">Metal-binding</keyword>
<evidence type="ECO:0000256" key="6">
    <source>
        <dbReference type="ARBA" id="ARBA00022833"/>
    </source>
</evidence>
<keyword evidence="6 9" id="KW-0862">Zinc</keyword>
<dbReference type="PANTHER" id="PTHR43096">
    <property type="entry name" value="DNAJ HOMOLOG 1, MITOCHONDRIAL-RELATED"/>
    <property type="match status" value="1"/>
</dbReference>
<proteinExistence type="inferred from homology"/>
<feature type="region of interest" description="Disordered" evidence="10">
    <location>
        <begin position="25"/>
        <end position="50"/>
    </location>
</feature>
<keyword evidence="2" id="KW-0235">DNA replication</keyword>
<evidence type="ECO:0000256" key="7">
    <source>
        <dbReference type="ARBA" id="ARBA00023016"/>
    </source>
</evidence>
<organism evidence="13 14">
    <name type="scientific">phage Lak_Megaphage_RVC_JS4_GC31</name>
    <dbReference type="NCBI Taxonomy" id="3109228"/>
    <lineage>
        <taxon>Viruses</taxon>
        <taxon>Duplodnaviria</taxon>
        <taxon>Heunggongvirae</taxon>
        <taxon>Uroviricota</taxon>
        <taxon>Caudoviricetes</taxon>
        <taxon>Caudoviricetes code 15 clade</taxon>
    </lineage>
</organism>
<keyword evidence="1" id="KW-0963">Cytoplasm</keyword>
<feature type="domain" description="CR-type" evidence="12">
    <location>
        <begin position="135"/>
        <end position="215"/>
    </location>
</feature>
<evidence type="ECO:0000256" key="9">
    <source>
        <dbReference type="PROSITE-ProRule" id="PRU00546"/>
    </source>
</evidence>
<dbReference type="PROSITE" id="PS50076">
    <property type="entry name" value="DNAJ_2"/>
    <property type="match status" value="1"/>
</dbReference>
<evidence type="ECO:0008006" key="15">
    <source>
        <dbReference type="Google" id="ProtNLM"/>
    </source>
</evidence>
<keyword evidence="4" id="KW-0677">Repeat</keyword>
<dbReference type="PRINTS" id="PR00625">
    <property type="entry name" value="JDOMAIN"/>
</dbReference>
<evidence type="ECO:0000256" key="3">
    <source>
        <dbReference type="ARBA" id="ARBA00022723"/>
    </source>
</evidence>
<dbReference type="SMART" id="SM00271">
    <property type="entry name" value="DnaJ"/>
    <property type="match status" value="1"/>
</dbReference>
<dbReference type="InterPro" id="IPR008971">
    <property type="entry name" value="HSP40/DnaJ_pept-bd"/>
</dbReference>
<evidence type="ECO:0000259" key="12">
    <source>
        <dbReference type="PROSITE" id="PS51188"/>
    </source>
</evidence>
<protein>
    <recommendedName>
        <fullName evidence="15">Chaperone protein DnaJ</fullName>
    </recommendedName>
</protein>
<feature type="zinc finger region" description="CR-type" evidence="9">
    <location>
        <begin position="135"/>
        <end position="215"/>
    </location>
</feature>
<dbReference type="SUPFAM" id="SSF57938">
    <property type="entry name" value="DnaJ/Hsp40 cysteine-rich domain"/>
    <property type="match status" value="1"/>
</dbReference>
<dbReference type="Gene3D" id="2.10.230.10">
    <property type="entry name" value="Heat shock protein DnaJ, cysteine-rich domain"/>
    <property type="match status" value="1"/>
</dbReference>
<dbReference type="Proteomes" id="UP001349343">
    <property type="component" value="Segment"/>
</dbReference>
<evidence type="ECO:0000259" key="11">
    <source>
        <dbReference type="PROSITE" id="PS50076"/>
    </source>
</evidence>
<dbReference type="Gene3D" id="1.10.287.110">
    <property type="entry name" value="DnaJ domain"/>
    <property type="match status" value="1"/>
</dbReference>
<dbReference type="EMBL" id="OR769222">
    <property type="protein sequence ID" value="WQJ52830.1"/>
    <property type="molecule type" value="Genomic_DNA"/>
</dbReference>
<dbReference type="CDD" id="cd06257">
    <property type="entry name" value="DnaJ"/>
    <property type="match status" value="1"/>
</dbReference>
<accession>A0ABZ0Z413</accession>
<evidence type="ECO:0000256" key="5">
    <source>
        <dbReference type="ARBA" id="ARBA00022771"/>
    </source>
</evidence>
<evidence type="ECO:0000256" key="10">
    <source>
        <dbReference type="SAM" id="MobiDB-lite"/>
    </source>
</evidence>
<keyword evidence="14" id="KW-1185">Reference proteome</keyword>
<keyword evidence="5 9" id="KW-0863">Zinc-finger</keyword>
<name>A0ABZ0Z413_9CAUD</name>
<evidence type="ECO:0000256" key="1">
    <source>
        <dbReference type="ARBA" id="ARBA00022490"/>
    </source>
</evidence>
<dbReference type="CDD" id="cd10719">
    <property type="entry name" value="DnaJ_zf"/>
    <property type="match status" value="1"/>
</dbReference>
<keyword evidence="7" id="KW-0346">Stress response</keyword>
<keyword evidence="8" id="KW-0143">Chaperone</keyword>
<evidence type="ECO:0000313" key="14">
    <source>
        <dbReference type="Proteomes" id="UP001349343"/>
    </source>
</evidence>
<reference evidence="13 14" key="1">
    <citation type="submission" date="2023-11" db="EMBL/GenBank/DDBJ databases">
        <authorList>
            <person name="Cook R."/>
            <person name="Crisci M."/>
            <person name="Pye H."/>
            <person name="Adriaenssens E."/>
            <person name="Santini J."/>
        </authorList>
    </citation>
    <scope>NUCLEOTIDE SEQUENCE [LARGE SCALE GENOMIC DNA]</scope>
    <source>
        <strain evidence="13">Lak_Megaphage_RVC_JS4_GC31</strain>
    </source>
</reference>
<dbReference type="Pfam" id="PF00684">
    <property type="entry name" value="DnaJ_CXXCXGXG"/>
    <property type="match status" value="1"/>
</dbReference>
<dbReference type="InterPro" id="IPR036869">
    <property type="entry name" value="J_dom_sf"/>
</dbReference>
<evidence type="ECO:0000256" key="2">
    <source>
        <dbReference type="ARBA" id="ARBA00022705"/>
    </source>
</evidence>
<evidence type="ECO:0000313" key="13">
    <source>
        <dbReference type="EMBL" id="WQJ52830.1"/>
    </source>
</evidence>
<dbReference type="PROSITE" id="PS51188">
    <property type="entry name" value="ZF_CR"/>
    <property type="match status" value="1"/>
</dbReference>
<evidence type="ECO:0000256" key="8">
    <source>
        <dbReference type="ARBA" id="ARBA00023186"/>
    </source>
</evidence>
<feature type="compositionally biased region" description="Basic and acidic residues" evidence="10">
    <location>
        <begin position="31"/>
        <end position="50"/>
    </location>
</feature>
<evidence type="ECO:0000256" key="4">
    <source>
        <dbReference type="ARBA" id="ARBA00022737"/>
    </source>
</evidence>
<dbReference type="InterPro" id="IPR002939">
    <property type="entry name" value="DnaJ_C"/>
</dbReference>
<dbReference type="SUPFAM" id="SSF49493">
    <property type="entry name" value="HSP40/DnaJ peptide-binding domain"/>
    <property type="match status" value="2"/>
</dbReference>
<sequence length="355" mass="39303">MAQDLYSVLGVSKTATEDEIKNAYRKGAVKYHPDRQTGKSDEEKKEAEEKFKDISHAYEVLSDPDKKRNYDQFGDENGMQGGMSGGNPFGDMFQGFNPFGHFSGFNSGTRRQQSVIPGRDIQMKIPVSIEDIFNGATRNVKYKRQVRCMSCHGAGGSGQKTCPKCHGTGRIIEQSAFGIGGISIREETCHLCGGTGFYVEKKCNKCGGTGFERVEVHQEVKIPTGVQHNEGIVIKGQGSEAKNPAGPNGDFIAIIEYKFDTKRYEINGLDVLEHVYIPWYKLLYGCSYTVNIPSGVEKKIKISSCTKEGTIMKLSGEGLKRAGYAAGNYFICIHYQIPDKLTDKEKELLAQLNKD</sequence>
<dbReference type="Pfam" id="PF00226">
    <property type="entry name" value="DnaJ"/>
    <property type="match status" value="1"/>
</dbReference>
<feature type="domain" description="J" evidence="11">
    <location>
        <begin position="4"/>
        <end position="74"/>
    </location>
</feature>
<dbReference type="Pfam" id="PF01556">
    <property type="entry name" value="DnaJ_C"/>
    <property type="match status" value="1"/>
</dbReference>
<dbReference type="SUPFAM" id="SSF46565">
    <property type="entry name" value="Chaperone J-domain"/>
    <property type="match status" value="1"/>
</dbReference>
<dbReference type="PANTHER" id="PTHR43096:SF48">
    <property type="entry name" value="CHAPERONE PROTEIN DNAJ"/>
    <property type="match status" value="1"/>
</dbReference>
<dbReference type="HAMAP" id="MF_01152">
    <property type="entry name" value="DnaJ"/>
    <property type="match status" value="1"/>
</dbReference>
<dbReference type="Gene3D" id="2.60.260.20">
    <property type="entry name" value="Urease metallochaperone UreE, N-terminal domain"/>
    <property type="match status" value="2"/>
</dbReference>
<dbReference type="InterPro" id="IPR001623">
    <property type="entry name" value="DnaJ_domain"/>
</dbReference>
<dbReference type="PROSITE" id="PS00636">
    <property type="entry name" value="DNAJ_1"/>
    <property type="match status" value="1"/>
</dbReference>